<evidence type="ECO:0000256" key="4">
    <source>
        <dbReference type="ARBA" id="ARBA00022692"/>
    </source>
</evidence>
<keyword evidence="3" id="KW-0808">Transferase</keyword>
<evidence type="ECO:0000256" key="6">
    <source>
        <dbReference type="ARBA" id="ARBA00023136"/>
    </source>
</evidence>
<accession>A0ABP9RYI2</accession>
<dbReference type="Pfam" id="PF09594">
    <property type="entry name" value="GT87"/>
    <property type="match status" value="1"/>
</dbReference>
<comment type="caution">
    <text evidence="9">The sequence shown here is derived from an EMBL/GenBank/DDBJ whole genome shotgun (WGS) entry which is preliminary data.</text>
</comment>
<sequence length="497" mass="54675">MTLSVEPDQPSMDAPSRSDEFVRGISEVVGGPMGTHATGGRRRGRFWTATRIVLALVCLTLALHWVQKSPCQDGAWGNGYKQYREMCYTDVLALYYAEGLSDGQVPYADHAVEYPVLTGAFMGLIGLPVHALGVKHPGLNQGEWFYNANVVVLGGLAVASVVVLISLRRKRPWDAALFAASPALLVTATVNWDLLAVGFAMFGVYAWSKRHPVLAGVLLGLGTAAKLWPGFLFIPLLLLGLRGRRFRDAFVASVTGLITWIVVNAPVYLLYRKSWDQFFHLNSVRAIDWGTLWYLGVHFPFVGTLPGFGRLQNDIPAVNFLQYGLFAVCCVLIGLLILTAPRRPRLGQVAFLVVAAFLVFSKVWSQQYVLWLLPMAVLARPRWGAFLAWQAAEVVYFCAFYGELLGASGKGIFPETVFDLAALLRLIMVCVFAGYVVRDILHPERDVVRDTYADDPEGGVLDGAPDAPWIERWRVPVKPDPAKPEAAKPVTAEPATT</sequence>
<dbReference type="EMBL" id="BAABJQ010000012">
    <property type="protein sequence ID" value="GAA5189148.1"/>
    <property type="molecule type" value="Genomic_DNA"/>
</dbReference>
<feature type="transmembrane region" description="Helical" evidence="8">
    <location>
        <begin position="177"/>
        <end position="207"/>
    </location>
</feature>
<evidence type="ECO:0000256" key="7">
    <source>
        <dbReference type="ARBA" id="ARBA00024033"/>
    </source>
</evidence>
<evidence type="ECO:0000256" key="5">
    <source>
        <dbReference type="ARBA" id="ARBA00022989"/>
    </source>
</evidence>
<comment type="similarity">
    <text evidence="7">Belongs to the glycosyltransferase 87 family.</text>
</comment>
<feature type="transmembrane region" description="Helical" evidence="8">
    <location>
        <begin position="213"/>
        <end position="238"/>
    </location>
</feature>
<name>A0ABP9RYI2_9ACTN</name>
<reference evidence="10" key="1">
    <citation type="journal article" date="2019" name="Int. J. Syst. Evol. Microbiol.">
        <title>The Global Catalogue of Microorganisms (GCM) 10K type strain sequencing project: providing services to taxonomists for standard genome sequencing and annotation.</title>
        <authorList>
            <consortium name="The Broad Institute Genomics Platform"/>
            <consortium name="The Broad Institute Genome Sequencing Center for Infectious Disease"/>
            <person name="Wu L."/>
            <person name="Ma J."/>
        </authorList>
    </citation>
    <scope>NUCLEOTIDE SEQUENCE [LARGE SCALE GENOMIC DNA]</scope>
    <source>
        <strain evidence="10">JCM 18304</strain>
    </source>
</reference>
<evidence type="ECO:0000256" key="2">
    <source>
        <dbReference type="ARBA" id="ARBA00022475"/>
    </source>
</evidence>
<feature type="transmembrane region" description="Helical" evidence="8">
    <location>
        <begin position="320"/>
        <end position="340"/>
    </location>
</feature>
<feature type="transmembrane region" description="Helical" evidence="8">
    <location>
        <begin position="144"/>
        <end position="165"/>
    </location>
</feature>
<comment type="subcellular location">
    <subcellularLocation>
        <location evidence="1">Cell membrane</location>
        <topology evidence="1">Multi-pass membrane protein</topology>
    </subcellularLocation>
</comment>
<feature type="transmembrane region" description="Helical" evidence="8">
    <location>
        <begin position="46"/>
        <end position="66"/>
    </location>
</feature>
<keyword evidence="6 8" id="KW-0472">Membrane</keyword>
<keyword evidence="10" id="KW-1185">Reference proteome</keyword>
<evidence type="ECO:0000256" key="8">
    <source>
        <dbReference type="SAM" id="Phobius"/>
    </source>
</evidence>
<feature type="transmembrane region" description="Helical" evidence="8">
    <location>
        <begin position="291"/>
        <end position="308"/>
    </location>
</feature>
<organism evidence="9 10">
    <name type="scientific">Rugosimonospora acidiphila</name>
    <dbReference type="NCBI Taxonomy" id="556531"/>
    <lineage>
        <taxon>Bacteria</taxon>
        <taxon>Bacillati</taxon>
        <taxon>Actinomycetota</taxon>
        <taxon>Actinomycetes</taxon>
        <taxon>Micromonosporales</taxon>
        <taxon>Micromonosporaceae</taxon>
        <taxon>Rugosimonospora</taxon>
    </lineage>
</organism>
<feature type="transmembrane region" description="Helical" evidence="8">
    <location>
        <begin position="385"/>
        <end position="402"/>
    </location>
</feature>
<evidence type="ECO:0000313" key="10">
    <source>
        <dbReference type="Proteomes" id="UP001501570"/>
    </source>
</evidence>
<keyword evidence="2" id="KW-1003">Cell membrane</keyword>
<evidence type="ECO:0000256" key="1">
    <source>
        <dbReference type="ARBA" id="ARBA00004651"/>
    </source>
</evidence>
<keyword evidence="5 8" id="KW-1133">Transmembrane helix</keyword>
<dbReference type="InterPro" id="IPR018584">
    <property type="entry name" value="GT87"/>
</dbReference>
<protein>
    <submittedName>
        <fullName evidence="9">Glycosyltransferase 87 family protein</fullName>
    </submittedName>
</protein>
<proteinExistence type="inferred from homology"/>
<evidence type="ECO:0000313" key="9">
    <source>
        <dbReference type="EMBL" id="GAA5189148.1"/>
    </source>
</evidence>
<dbReference type="PIRSF" id="PIRSF010361">
    <property type="entry name" value="UCP010361"/>
    <property type="match status" value="1"/>
</dbReference>
<keyword evidence="4 8" id="KW-0812">Transmembrane</keyword>
<evidence type="ECO:0000256" key="3">
    <source>
        <dbReference type="ARBA" id="ARBA00022679"/>
    </source>
</evidence>
<dbReference type="Proteomes" id="UP001501570">
    <property type="component" value="Unassembled WGS sequence"/>
</dbReference>
<gene>
    <name evidence="9" type="ORF">GCM10023322_41390</name>
</gene>
<feature type="transmembrane region" description="Helical" evidence="8">
    <location>
        <begin position="422"/>
        <end position="441"/>
    </location>
</feature>
<dbReference type="InterPro" id="IPR016570">
    <property type="entry name" value="UCP010361"/>
</dbReference>
<feature type="transmembrane region" description="Helical" evidence="8">
    <location>
        <begin position="250"/>
        <end position="271"/>
    </location>
</feature>
<feature type="transmembrane region" description="Helical" evidence="8">
    <location>
        <begin position="346"/>
        <end position="364"/>
    </location>
</feature>